<gene>
    <name evidence="2" type="ORF">G6321_00054920</name>
    <name evidence="1" type="ORF">G6321_51425</name>
</gene>
<accession>A0A7Z0QL94</accession>
<dbReference type="AlphaFoldDB" id="A0A7Z0QL94"/>
<sequence>MIYVISSITNRFEFPLEVIQREAVWSAHESRRKDGPVIFNQTRYVIEIASLDKLETVHKSPNEISLKSVPVDGVDDLAE</sequence>
<proteinExistence type="predicted"/>
<protein>
    <submittedName>
        <fullName evidence="1">Uncharacterized protein</fullName>
    </submittedName>
</protein>
<evidence type="ECO:0000313" key="2">
    <source>
        <dbReference type="EMBL" id="UGX99553.1"/>
    </source>
</evidence>
<reference evidence="2 3" key="3">
    <citation type="journal article" date="2022" name="Int. J. Syst. Evol. Microbiol.">
        <title>Strains of Bradyrhizobium barranii sp. nov. associated with legumes native to Canada are symbionts of soybeans and belong to different subspecies (subsp. barranii subsp. nov. and subsp. apii subsp. nov.) and symbiovars (sv. glycinearum and sv. septentrionale).</title>
        <authorList>
            <person name="Bromfield E.S.P."/>
            <person name="Cloutier S."/>
            <person name="Wasai-Hara S."/>
            <person name="Minamisawa K."/>
        </authorList>
    </citation>
    <scope>NUCLEOTIDE SEQUENCE [LARGE SCALE GENOMIC DNA]</scope>
    <source>
        <strain evidence="2 3">323S2</strain>
        <plasmid evidence="3">pBb323S2b</plasmid>
    </source>
</reference>
<evidence type="ECO:0000313" key="1">
    <source>
        <dbReference type="EMBL" id="NYY96441.1"/>
    </source>
</evidence>
<evidence type="ECO:0000313" key="3">
    <source>
        <dbReference type="Proteomes" id="UP000564836"/>
    </source>
</evidence>
<geneLocation type="plasmid" evidence="2 3">
    <name>pBb323S2b</name>
</geneLocation>
<dbReference type="EMBL" id="JACBFH010000003">
    <property type="protein sequence ID" value="NYY96441.1"/>
    <property type="molecule type" value="Genomic_DNA"/>
</dbReference>
<dbReference type="Proteomes" id="UP000564836">
    <property type="component" value="Plasmid pBb323S2b"/>
</dbReference>
<reference evidence="2 3" key="1">
    <citation type="journal article" date="2017" name="Syst. Appl. Microbiol.">
        <title>Soybeans inoculated with root zone soils of Canadian native legumes harbour diverse and novel Bradyrhizobium spp. that possess agricultural potential.</title>
        <authorList>
            <person name="Bromfield E.S.P."/>
            <person name="Cloutier S."/>
            <person name="Tambong J.T."/>
            <person name="Tran Thi T.V."/>
        </authorList>
    </citation>
    <scope>NUCLEOTIDE SEQUENCE [LARGE SCALE GENOMIC DNA]</scope>
    <source>
        <strain evidence="2 3">323S2</strain>
    </source>
</reference>
<organism evidence="1">
    <name type="scientific">Bradyrhizobium barranii subsp. barranii</name>
    <dbReference type="NCBI Taxonomy" id="2823807"/>
    <lineage>
        <taxon>Bacteria</taxon>
        <taxon>Pseudomonadati</taxon>
        <taxon>Pseudomonadota</taxon>
        <taxon>Alphaproteobacteria</taxon>
        <taxon>Hyphomicrobiales</taxon>
        <taxon>Nitrobacteraceae</taxon>
        <taxon>Bradyrhizobium</taxon>
        <taxon>Bradyrhizobium barranii</taxon>
    </lineage>
</organism>
<name>A0A7Z0QL94_9BRAD</name>
<keyword evidence="2" id="KW-0614">Plasmid</keyword>
<dbReference type="RefSeq" id="WP_166354411.1">
    <property type="nucleotide sequence ID" value="NZ_CP049701.1"/>
</dbReference>
<reference evidence="1" key="2">
    <citation type="submission" date="2020-06" db="EMBL/GenBank/DDBJ databases">
        <title>Whole Genome Sequence of Bradyrhizobium sp. Strain 323S2.</title>
        <authorList>
            <person name="Bromfield E.S.P."/>
        </authorList>
    </citation>
    <scope>NUCLEOTIDE SEQUENCE [LARGE SCALE GENOMIC DNA]</scope>
    <source>
        <strain evidence="1">323S2</strain>
    </source>
</reference>
<dbReference type="EMBL" id="CP088281">
    <property type="protein sequence ID" value="UGX99553.1"/>
    <property type="molecule type" value="Genomic_DNA"/>
</dbReference>